<dbReference type="PANTHER" id="PTHR30290">
    <property type="entry name" value="PERIPLASMIC BINDING COMPONENT OF ABC TRANSPORTER"/>
    <property type="match status" value="1"/>
</dbReference>
<keyword evidence="3" id="KW-0732">Signal</keyword>
<dbReference type="InterPro" id="IPR030678">
    <property type="entry name" value="Peptide/Ni-bd"/>
</dbReference>
<dbReference type="GO" id="GO:0043190">
    <property type="term" value="C:ATP-binding cassette (ABC) transporter complex"/>
    <property type="evidence" value="ECO:0007669"/>
    <property type="project" value="InterPro"/>
</dbReference>
<name>A0A934IQ69_9HYPH</name>
<comment type="caution">
    <text evidence="5">The sequence shown here is derived from an EMBL/GenBank/DDBJ whole genome shotgun (WGS) entry which is preliminary data.</text>
</comment>
<comment type="subcellular location">
    <subcellularLocation>
        <location evidence="1">Periplasm</location>
    </subcellularLocation>
</comment>
<accession>A0A934IQ69</accession>
<dbReference type="GO" id="GO:1904680">
    <property type="term" value="F:peptide transmembrane transporter activity"/>
    <property type="evidence" value="ECO:0007669"/>
    <property type="project" value="TreeGrafter"/>
</dbReference>
<dbReference type="InterPro" id="IPR039424">
    <property type="entry name" value="SBP_5"/>
</dbReference>
<keyword evidence="6" id="KW-1185">Reference proteome</keyword>
<feature type="signal peptide" evidence="3">
    <location>
        <begin position="1"/>
        <end position="25"/>
    </location>
</feature>
<proteinExistence type="inferred from homology"/>
<dbReference type="EMBL" id="JAEKJA010000023">
    <property type="protein sequence ID" value="MBJ3778052.1"/>
    <property type="molecule type" value="Genomic_DNA"/>
</dbReference>
<dbReference type="SUPFAM" id="SSF53850">
    <property type="entry name" value="Periplasmic binding protein-like II"/>
    <property type="match status" value="1"/>
</dbReference>
<comment type="similarity">
    <text evidence="2">Belongs to the bacterial solute-binding protein 5 family.</text>
</comment>
<evidence type="ECO:0000313" key="5">
    <source>
        <dbReference type="EMBL" id="MBJ3778052.1"/>
    </source>
</evidence>
<feature type="domain" description="Solute-binding protein family 5" evidence="4">
    <location>
        <begin position="69"/>
        <end position="416"/>
    </location>
</feature>
<feature type="chain" id="PRO_5036690158" evidence="3">
    <location>
        <begin position="26"/>
        <end position="510"/>
    </location>
</feature>
<dbReference type="RefSeq" id="WP_198883958.1">
    <property type="nucleotide sequence ID" value="NZ_JAEKJA010000023.1"/>
</dbReference>
<evidence type="ECO:0000313" key="6">
    <source>
        <dbReference type="Proteomes" id="UP000609531"/>
    </source>
</evidence>
<evidence type="ECO:0000259" key="4">
    <source>
        <dbReference type="Pfam" id="PF00496"/>
    </source>
</evidence>
<dbReference type="PIRSF" id="PIRSF002741">
    <property type="entry name" value="MppA"/>
    <property type="match status" value="1"/>
</dbReference>
<dbReference type="Gene3D" id="3.40.190.10">
    <property type="entry name" value="Periplasmic binding protein-like II"/>
    <property type="match status" value="1"/>
</dbReference>
<reference evidence="5" key="1">
    <citation type="submission" date="2020-12" db="EMBL/GenBank/DDBJ databases">
        <title>Bacterial taxonomy.</title>
        <authorList>
            <person name="Pan X."/>
        </authorList>
    </citation>
    <scope>NUCLEOTIDE SEQUENCE</scope>
    <source>
        <strain evidence="5">B2012</strain>
    </source>
</reference>
<dbReference type="InterPro" id="IPR000914">
    <property type="entry name" value="SBP_5_dom"/>
</dbReference>
<dbReference type="Proteomes" id="UP000609531">
    <property type="component" value="Unassembled WGS sequence"/>
</dbReference>
<sequence length="510" mass="53871">MKQPLHALALALLVAAGIGLPDAYAQTRTDVAVAAPWHVSGIDPAQDGYTFQRMEVGETLVDADATGALRPGLATDWTVSDDGLTWRFDIRENVVFHDGSALDAAAAASSLNRAMTRPGILSSVPLEAIEADGNAVVVRLSEPFSAVPAVLANYTTMILAPASFDAEGNVVAFIGTGPFAVDKVETPLSLAVRRFDDYWGEAPAIEAASYLSASRAETRALMAESGDADVAVTLDPAGYAQLKRVDGIAVEAVSIPRSIVLKLNLARGPLADKAAREALSLAIDREGIAAGILRFPDAAATQLFPPVLKGWYDADLPPLAYDPERAAELLAGLGWEKGDDGILTRDGARFALTLRTFPNRPELPLIAAALQDQWRAIGVDLAVSVGNSSEIPAGHQDGSLDVALYARNYGLTPDPVVNTVDDFGTGGGDWGAMNWDAPEVAEALTAALRQSDPEARSAAIHTVASALQQELPVIPIAWYQHTVAYPVALEGLVVDPLERTYGLSAVRWAR</sequence>
<organism evidence="5 6">
    <name type="scientific">Acuticoccus mangrovi</name>
    <dbReference type="NCBI Taxonomy" id="2796142"/>
    <lineage>
        <taxon>Bacteria</taxon>
        <taxon>Pseudomonadati</taxon>
        <taxon>Pseudomonadota</taxon>
        <taxon>Alphaproteobacteria</taxon>
        <taxon>Hyphomicrobiales</taxon>
        <taxon>Amorphaceae</taxon>
        <taxon>Acuticoccus</taxon>
    </lineage>
</organism>
<dbReference type="AlphaFoldDB" id="A0A934IQ69"/>
<dbReference type="GO" id="GO:0030288">
    <property type="term" value="C:outer membrane-bounded periplasmic space"/>
    <property type="evidence" value="ECO:0007669"/>
    <property type="project" value="UniProtKB-ARBA"/>
</dbReference>
<dbReference type="Gene3D" id="3.10.105.10">
    <property type="entry name" value="Dipeptide-binding Protein, Domain 3"/>
    <property type="match status" value="1"/>
</dbReference>
<evidence type="ECO:0000256" key="1">
    <source>
        <dbReference type="ARBA" id="ARBA00004418"/>
    </source>
</evidence>
<evidence type="ECO:0000256" key="2">
    <source>
        <dbReference type="ARBA" id="ARBA00005695"/>
    </source>
</evidence>
<dbReference type="CDD" id="cd08490">
    <property type="entry name" value="PBP2_NikA_DppA_OppA_like_3"/>
    <property type="match status" value="1"/>
</dbReference>
<gene>
    <name evidence="5" type="ORF">JCR33_20295</name>
</gene>
<protein>
    <submittedName>
        <fullName evidence="5">ABC transporter substrate-binding protein</fullName>
    </submittedName>
</protein>
<dbReference type="PANTHER" id="PTHR30290:SF83">
    <property type="entry name" value="ABC TRANSPORTER SUBSTRATE-BINDING PROTEIN"/>
    <property type="match status" value="1"/>
</dbReference>
<evidence type="ECO:0000256" key="3">
    <source>
        <dbReference type="SAM" id="SignalP"/>
    </source>
</evidence>
<dbReference type="Pfam" id="PF00496">
    <property type="entry name" value="SBP_bac_5"/>
    <property type="match status" value="1"/>
</dbReference>
<dbReference type="GO" id="GO:0015833">
    <property type="term" value="P:peptide transport"/>
    <property type="evidence" value="ECO:0007669"/>
    <property type="project" value="TreeGrafter"/>
</dbReference>